<organism evidence="3 4">
    <name type="scientific">Nocardia aobensis</name>
    <dbReference type="NCBI Taxonomy" id="257277"/>
    <lineage>
        <taxon>Bacteria</taxon>
        <taxon>Bacillati</taxon>
        <taxon>Actinomycetota</taxon>
        <taxon>Actinomycetes</taxon>
        <taxon>Mycobacteriales</taxon>
        <taxon>Nocardiaceae</taxon>
        <taxon>Nocardia</taxon>
    </lineage>
</organism>
<dbReference type="InterPro" id="IPR003399">
    <property type="entry name" value="Mce/MlaD"/>
</dbReference>
<keyword evidence="4" id="KW-1185">Reference proteome</keyword>
<protein>
    <submittedName>
        <fullName evidence="3">MlaD family protein</fullName>
    </submittedName>
</protein>
<proteinExistence type="predicted"/>
<dbReference type="EMBL" id="JBIAMT010000009">
    <property type="protein sequence ID" value="MFF0501447.1"/>
    <property type="molecule type" value="Genomic_DNA"/>
</dbReference>
<reference evidence="3 4" key="1">
    <citation type="submission" date="2024-10" db="EMBL/GenBank/DDBJ databases">
        <title>The Natural Products Discovery Center: Release of the First 8490 Sequenced Strains for Exploring Actinobacteria Biosynthetic Diversity.</title>
        <authorList>
            <person name="Kalkreuter E."/>
            <person name="Kautsar S.A."/>
            <person name="Yang D."/>
            <person name="Bader C.D."/>
            <person name="Teijaro C.N."/>
            <person name="Fluegel L."/>
            <person name="Davis C.M."/>
            <person name="Simpson J.R."/>
            <person name="Lauterbach L."/>
            <person name="Steele A.D."/>
            <person name="Gui C."/>
            <person name="Meng S."/>
            <person name="Li G."/>
            <person name="Viehrig K."/>
            <person name="Ye F."/>
            <person name="Su P."/>
            <person name="Kiefer A.F."/>
            <person name="Nichols A."/>
            <person name="Cepeda A.J."/>
            <person name="Yan W."/>
            <person name="Fan B."/>
            <person name="Jiang Y."/>
            <person name="Adhikari A."/>
            <person name="Zheng C.-J."/>
            <person name="Schuster L."/>
            <person name="Cowan T.M."/>
            <person name="Smanski M.J."/>
            <person name="Chevrette M.G."/>
            <person name="De Carvalho L.P.S."/>
            <person name="Shen B."/>
        </authorList>
    </citation>
    <scope>NUCLEOTIDE SEQUENCE [LARGE SCALE GENOMIC DNA]</scope>
    <source>
        <strain evidence="3 4">NPDC004119</strain>
    </source>
</reference>
<comment type="caution">
    <text evidence="3">The sequence shown here is derived from an EMBL/GenBank/DDBJ whole genome shotgun (WGS) entry which is preliminary data.</text>
</comment>
<dbReference type="Proteomes" id="UP001601442">
    <property type="component" value="Unassembled WGS sequence"/>
</dbReference>
<name>A0ABW6PEC2_9NOCA</name>
<keyword evidence="1" id="KW-1133">Transmembrane helix</keyword>
<evidence type="ECO:0000259" key="2">
    <source>
        <dbReference type="Pfam" id="PF02470"/>
    </source>
</evidence>
<feature type="transmembrane region" description="Helical" evidence="1">
    <location>
        <begin position="21"/>
        <end position="39"/>
    </location>
</feature>
<evidence type="ECO:0000313" key="4">
    <source>
        <dbReference type="Proteomes" id="UP001601442"/>
    </source>
</evidence>
<evidence type="ECO:0000256" key="1">
    <source>
        <dbReference type="SAM" id="Phobius"/>
    </source>
</evidence>
<evidence type="ECO:0000313" key="3">
    <source>
        <dbReference type="EMBL" id="MFF0501447.1"/>
    </source>
</evidence>
<gene>
    <name evidence="3" type="ORF">ACFYU5_33975</name>
</gene>
<feature type="domain" description="Mce/MlaD" evidence="2">
    <location>
        <begin position="58"/>
        <end position="124"/>
    </location>
</feature>
<keyword evidence="1" id="KW-0812">Transmembrane</keyword>
<dbReference type="RefSeq" id="WP_387401474.1">
    <property type="nucleotide sequence ID" value="NZ_JBIAMT010000009.1"/>
</dbReference>
<sequence>MAVGRLHSERGPGPWGLRARGVVVLVIAAVVAVTAWRATQPDRHGQVRFGLAVSVLGDGVAAGTAVRMRGLSIGAITAVHPRGTDRQLLTVSIDPARLRDLSTTMQARFVSANVFGTTALELTPAPGGAPIGPDTVVDLGDRVDNDTVTRILRDSGRALVDVVTARLAVSVDGAARLTARTAPLVASALLILRAIQRAQDLPVSQLLPKLAGTAEGVAAFTPSALGLLDALASVQALDDDRQVGLANDTITEVSNLVFSFAGRLVGALGPFSDSMDMVLDLLIPADRGLRDVDPAQIHRLITGLDGAWHRDGDRVILDTEILLRNFPAFRTPLQSAGAGR</sequence>
<accession>A0ABW6PEC2</accession>
<dbReference type="Pfam" id="PF02470">
    <property type="entry name" value="MlaD"/>
    <property type="match status" value="1"/>
</dbReference>
<keyword evidence="1" id="KW-0472">Membrane</keyword>